<dbReference type="PANTHER" id="PTHR11076">
    <property type="entry name" value="DNA REPAIR POLYMERASE UMUC / TRANSFERASE FAMILY MEMBER"/>
    <property type="match status" value="1"/>
</dbReference>
<comment type="subunit">
    <text evidence="15">Monomer.</text>
</comment>
<keyword evidence="8 15" id="KW-0479">Metal-binding</keyword>
<protein>
    <recommendedName>
        <fullName evidence="15">DNA polymerase IV</fullName>
        <shortName evidence="15">Pol IV</shortName>
        <ecNumber evidence="15">2.7.7.7</ecNumber>
    </recommendedName>
</protein>
<evidence type="ECO:0000256" key="5">
    <source>
        <dbReference type="ARBA" id="ARBA00022679"/>
    </source>
</evidence>
<keyword evidence="13 15" id="KW-0234">DNA repair</keyword>
<dbReference type="GO" id="GO:0003684">
    <property type="term" value="F:damaged DNA binding"/>
    <property type="evidence" value="ECO:0007669"/>
    <property type="project" value="InterPro"/>
</dbReference>
<feature type="active site" evidence="15">
    <location>
        <position position="107"/>
    </location>
</feature>
<evidence type="ECO:0000256" key="4">
    <source>
        <dbReference type="ARBA" id="ARBA00022490"/>
    </source>
</evidence>
<dbReference type="SUPFAM" id="SSF56672">
    <property type="entry name" value="DNA/RNA polymerases"/>
    <property type="match status" value="1"/>
</dbReference>
<dbReference type="NCBIfam" id="NF002677">
    <property type="entry name" value="PRK02406.1"/>
    <property type="match status" value="1"/>
</dbReference>
<feature type="binding site" evidence="15">
    <location>
        <position position="11"/>
    </location>
    <ligand>
        <name>Mg(2+)</name>
        <dbReference type="ChEBI" id="CHEBI:18420"/>
    </ligand>
</feature>
<dbReference type="Pfam" id="PF11799">
    <property type="entry name" value="IMS_C"/>
    <property type="match status" value="1"/>
</dbReference>
<dbReference type="PROSITE" id="PS50173">
    <property type="entry name" value="UMUC"/>
    <property type="match status" value="1"/>
</dbReference>
<comment type="function">
    <text evidence="15">Poorly processive, error-prone DNA polymerase involved in untargeted mutagenesis. Copies undamaged DNA at stalled replication forks, which arise in vivo from mismatched or misaligned primer ends. These misaligned primers can be extended by PolIV. Exhibits no 3'-5' exonuclease (proofreading) activity. May be involved in translesional synthesis, in conjunction with the beta clamp from PolIII.</text>
</comment>
<dbReference type="Gene3D" id="1.10.150.20">
    <property type="entry name" value="5' to 3' exonuclease, C-terminal subdomain"/>
    <property type="match status" value="1"/>
</dbReference>
<evidence type="ECO:0000256" key="12">
    <source>
        <dbReference type="ARBA" id="ARBA00023125"/>
    </source>
</evidence>
<comment type="catalytic activity">
    <reaction evidence="14 15">
        <text>DNA(n) + a 2'-deoxyribonucleoside 5'-triphosphate = DNA(n+1) + diphosphate</text>
        <dbReference type="Rhea" id="RHEA:22508"/>
        <dbReference type="Rhea" id="RHEA-COMP:17339"/>
        <dbReference type="Rhea" id="RHEA-COMP:17340"/>
        <dbReference type="ChEBI" id="CHEBI:33019"/>
        <dbReference type="ChEBI" id="CHEBI:61560"/>
        <dbReference type="ChEBI" id="CHEBI:173112"/>
        <dbReference type="EC" id="2.7.7.7"/>
    </reaction>
</comment>
<evidence type="ECO:0000256" key="15">
    <source>
        <dbReference type="HAMAP-Rule" id="MF_01113"/>
    </source>
</evidence>
<dbReference type="Gene3D" id="3.30.1490.100">
    <property type="entry name" value="DNA polymerase, Y-family, little finger domain"/>
    <property type="match status" value="1"/>
</dbReference>
<feature type="binding site" evidence="15">
    <location>
        <position position="106"/>
    </location>
    <ligand>
        <name>Mg(2+)</name>
        <dbReference type="ChEBI" id="CHEBI:18420"/>
    </ligand>
</feature>
<keyword evidence="4 15" id="KW-0963">Cytoplasm</keyword>
<evidence type="ECO:0000313" key="18">
    <source>
        <dbReference type="Proteomes" id="UP000305674"/>
    </source>
</evidence>
<organism evidence="17 18">
    <name type="scientific">Ferrimonas sediminicola</name>
    <dbReference type="NCBI Taxonomy" id="2569538"/>
    <lineage>
        <taxon>Bacteria</taxon>
        <taxon>Pseudomonadati</taxon>
        <taxon>Pseudomonadota</taxon>
        <taxon>Gammaproteobacteria</taxon>
        <taxon>Alteromonadales</taxon>
        <taxon>Ferrimonadaceae</taxon>
        <taxon>Ferrimonas</taxon>
    </lineage>
</organism>
<keyword evidence="12 15" id="KW-0238">DNA-binding</keyword>
<keyword evidence="11 15" id="KW-0239">DNA-directed DNA polymerase</keyword>
<feature type="domain" description="UmuC" evidence="16">
    <location>
        <begin position="7"/>
        <end position="188"/>
    </location>
</feature>
<keyword evidence="18" id="KW-1185">Reference proteome</keyword>
<dbReference type="AlphaFoldDB" id="A0A4U1BFK5"/>
<dbReference type="InterPro" id="IPR043128">
    <property type="entry name" value="Rev_trsase/Diguanyl_cyclase"/>
</dbReference>
<keyword evidence="6 15" id="KW-0548">Nucleotidyltransferase</keyword>
<feature type="site" description="Substrate discrimination" evidence="15">
    <location>
        <position position="16"/>
    </location>
</feature>
<evidence type="ECO:0000256" key="1">
    <source>
        <dbReference type="ARBA" id="ARBA00004496"/>
    </source>
</evidence>
<evidence type="ECO:0000256" key="14">
    <source>
        <dbReference type="ARBA" id="ARBA00049244"/>
    </source>
</evidence>
<dbReference type="InterPro" id="IPR050116">
    <property type="entry name" value="DNA_polymerase-Y"/>
</dbReference>
<keyword evidence="3 15" id="KW-0515">Mutator protein</keyword>
<dbReference type="EMBL" id="SWCI01000003">
    <property type="protein sequence ID" value="TKB49710.1"/>
    <property type="molecule type" value="Genomic_DNA"/>
</dbReference>
<dbReference type="PANTHER" id="PTHR11076:SF33">
    <property type="entry name" value="DNA POLYMERASE KAPPA"/>
    <property type="match status" value="1"/>
</dbReference>
<evidence type="ECO:0000256" key="2">
    <source>
        <dbReference type="ARBA" id="ARBA00010945"/>
    </source>
</evidence>
<evidence type="ECO:0000256" key="10">
    <source>
        <dbReference type="ARBA" id="ARBA00022842"/>
    </source>
</evidence>
<dbReference type="GO" id="GO:0000287">
    <property type="term" value="F:magnesium ion binding"/>
    <property type="evidence" value="ECO:0007669"/>
    <property type="project" value="UniProtKB-UniRule"/>
</dbReference>
<comment type="similarity">
    <text evidence="2 15">Belongs to the DNA polymerase type-Y family.</text>
</comment>
<name>A0A4U1BFK5_9GAMM</name>
<dbReference type="Pfam" id="PF21999">
    <property type="entry name" value="IMS_HHH_1"/>
    <property type="match status" value="1"/>
</dbReference>
<dbReference type="CDD" id="cd03586">
    <property type="entry name" value="PolY_Pol_IV_kappa"/>
    <property type="match status" value="1"/>
</dbReference>
<dbReference type="GO" id="GO:0005829">
    <property type="term" value="C:cytosol"/>
    <property type="evidence" value="ECO:0007669"/>
    <property type="project" value="TreeGrafter"/>
</dbReference>
<evidence type="ECO:0000259" key="16">
    <source>
        <dbReference type="PROSITE" id="PS50173"/>
    </source>
</evidence>
<dbReference type="GO" id="GO:0003887">
    <property type="term" value="F:DNA-directed DNA polymerase activity"/>
    <property type="evidence" value="ECO:0007669"/>
    <property type="project" value="UniProtKB-UniRule"/>
</dbReference>
<dbReference type="GO" id="GO:0009432">
    <property type="term" value="P:SOS response"/>
    <property type="evidence" value="ECO:0007669"/>
    <property type="project" value="TreeGrafter"/>
</dbReference>
<keyword evidence="5 15" id="KW-0808">Transferase</keyword>
<dbReference type="InterPro" id="IPR043502">
    <property type="entry name" value="DNA/RNA_pol_sf"/>
</dbReference>
<comment type="caution">
    <text evidence="17">The sequence shown here is derived from an EMBL/GenBank/DDBJ whole genome shotgun (WGS) entry which is preliminary data.</text>
</comment>
<evidence type="ECO:0000256" key="8">
    <source>
        <dbReference type="ARBA" id="ARBA00022723"/>
    </source>
</evidence>
<dbReference type="GO" id="GO:0042276">
    <property type="term" value="P:error-prone translesion synthesis"/>
    <property type="evidence" value="ECO:0007669"/>
    <property type="project" value="TreeGrafter"/>
</dbReference>
<sequence length="351" mass="38495">MRVQRKIIHIDMDCFFAAVEMRDNPQLRDKPIAVGGQASGRGVIATCNYAARAFGVRSAMPTHRAQQLCPELVLVPHRMPVYKAVSQQIHAIFRHYTELVEPLSLDEAFLDVTGKSHCQGSATLMAEAIRAEIFEATGLTASAGIAPNKFLAKVASDENKPNGQMVIPPERTAEFAARLSLKKIPGVGPKTAERLARRGLLKGEDVLGLSEAELEVMLGKFGPVLWRRCRGIDERPVEPSRIRKSIGVETTLARDLPDLAACEAQLDALLPELERRLAAAQRGIKGQTVKLKFADFELTTVSQQSQQLDPKLFLALMGIAFRRGGGRRVRLVGISVELAEGKTLRQLPLPL</sequence>
<comment type="cofactor">
    <cofactor evidence="15">
        <name>Mg(2+)</name>
        <dbReference type="ChEBI" id="CHEBI:18420"/>
    </cofactor>
    <text evidence="15">Binds 2 magnesium ions per subunit.</text>
</comment>
<dbReference type="HAMAP" id="MF_01113">
    <property type="entry name" value="DNApol_IV"/>
    <property type="match status" value="1"/>
</dbReference>
<evidence type="ECO:0000256" key="3">
    <source>
        <dbReference type="ARBA" id="ARBA00022457"/>
    </source>
</evidence>
<proteinExistence type="inferred from homology"/>
<dbReference type="EC" id="2.7.7.7" evidence="15"/>
<gene>
    <name evidence="15 17" type="primary">dinB</name>
    <name evidence="17" type="ORF">FCL40_06005</name>
</gene>
<evidence type="ECO:0000313" key="17">
    <source>
        <dbReference type="EMBL" id="TKB49710.1"/>
    </source>
</evidence>
<evidence type="ECO:0000256" key="13">
    <source>
        <dbReference type="ARBA" id="ARBA00023204"/>
    </source>
</evidence>
<dbReference type="Pfam" id="PF00817">
    <property type="entry name" value="IMS"/>
    <property type="match status" value="1"/>
</dbReference>
<dbReference type="Proteomes" id="UP000305674">
    <property type="component" value="Unassembled WGS sequence"/>
</dbReference>
<dbReference type="OrthoDB" id="9808813at2"/>
<keyword evidence="10 15" id="KW-0460">Magnesium</keyword>
<accession>A0A4U1BFK5</accession>
<keyword evidence="7 15" id="KW-0235">DNA replication</keyword>
<dbReference type="Gene3D" id="3.30.70.270">
    <property type="match status" value="1"/>
</dbReference>
<dbReference type="FunFam" id="3.40.1170.60:FF:000001">
    <property type="entry name" value="DNA polymerase IV"/>
    <property type="match status" value="1"/>
</dbReference>
<evidence type="ECO:0000256" key="9">
    <source>
        <dbReference type="ARBA" id="ARBA00022763"/>
    </source>
</evidence>
<dbReference type="SUPFAM" id="SSF100879">
    <property type="entry name" value="Lesion bypass DNA polymerase (Y-family), little finger domain"/>
    <property type="match status" value="1"/>
</dbReference>
<dbReference type="Gene3D" id="3.40.1170.60">
    <property type="match status" value="1"/>
</dbReference>
<dbReference type="InterPro" id="IPR036775">
    <property type="entry name" value="DNA_pol_Y-fam_lit_finger_sf"/>
</dbReference>
<dbReference type="InterPro" id="IPR053848">
    <property type="entry name" value="IMS_HHH_1"/>
</dbReference>
<comment type="subcellular location">
    <subcellularLocation>
        <location evidence="1 15">Cytoplasm</location>
    </subcellularLocation>
</comment>
<dbReference type="InterPro" id="IPR022880">
    <property type="entry name" value="DNApol_IV"/>
</dbReference>
<reference evidence="17 18" key="1">
    <citation type="submission" date="2019-04" db="EMBL/GenBank/DDBJ databases">
        <authorList>
            <person name="Hwang J.C."/>
        </authorList>
    </citation>
    <scope>NUCLEOTIDE SEQUENCE [LARGE SCALE GENOMIC DNA]</scope>
    <source>
        <strain evidence="17 18">IMCC35001</strain>
    </source>
</reference>
<evidence type="ECO:0000256" key="7">
    <source>
        <dbReference type="ARBA" id="ARBA00022705"/>
    </source>
</evidence>
<evidence type="ECO:0000256" key="6">
    <source>
        <dbReference type="ARBA" id="ARBA00022695"/>
    </source>
</evidence>
<dbReference type="InterPro" id="IPR001126">
    <property type="entry name" value="UmuC"/>
</dbReference>
<evidence type="ECO:0000256" key="11">
    <source>
        <dbReference type="ARBA" id="ARBA00022932"/>
    </source>
</evidence>
<dbReference type="InterPro" id="IPR017961">
    <property type="entry name" value="DNA_pol_Y-fam_little_finger"/>
</dbReference>
<keyword evidence="9 15" id="KW-0227">DNA damage</keyword>
<dbReference type="GO" id="GO:0006261">
    <property type="term" value="P:DNA-templated DNA replication"/>
    <property type="evidence" value="ECO:0007669"/>
    <property type="project" value="UniProtKB-UniRule"/>
</dbReference>
<dbReference type="GO" id="GO:0006281">
    <property type="term" value="P:DNA repair"/>
    <property type="evidence" value="ECO:0007669"/>
    <property type="project" value="UniProtKB-UniRule"/>
</dbReference>